<keyword evidence="1" id="KW-0732">Signal</keyword>
<dbReference type="Proteomes" id="UP000187506">
    <property type="component" value="Chromosome"/>
</dbReference>
<evidence type="ECO:0000313" key="3">
    <source>
        <dbReference type="Proteomes" id="UP000187506"/>
    </source>
</evidence>
<name>A0AAC9PVE7_9FLAO</name>
<accession>A0AAC9PVE7</accession>
<reference evidence="2 3" key="1">
    <citation type="submission" date="2017-01" db="EMBL/GenBank/DDBJ databases">
        <title>Complete genome of Lacinutrix venerupis DOK2-8 isolated from seawater in Dokdo.</title>
        <authorList>
            <person name="Chi W.-J."/>
            <person name="Kim J.H."/>
        </authorList>
    </citation>
    <scope>NUCLEOTIDE SEQUENCE [LARGE SCALE GENOMIC DNA]</scope>
    <source>
        <strain evidence="2 3">DOK2-8</strain>
    </source>
</reference>
<dbReference type="EMBL" id="CP019352">
    <property type="protein sequence ID" value="APX99511.1"/>
    <property type="molecule type" value="Genomic_DNA"/>
</dbReference>
<proteinExistence type="predicted"/>
<dbReference type="KEGG" id="lvn:BWR22_04005"/>
<dbReference type="AlphaFoldDB" id="A0AAC9PVE7"/>
<organism evidence="2 3">
    <name type="scientific">Lacinutrix venerupis</name>
    <dbReference type="NCBI Taxonomy" id="1486034"/>
    <lineage>
        <taxon>Bacteria</taxon>
        <taxon>Pseudomonadati</taxon>
        <taxon>Bacteroidota</taxon>
        <taxon>Flavobacteriia</taxon>
        <taxon>Flavobacteriales</taxon>
        <taxon>Flavobacteriaceae</taxon>
        <taxon>Lacinutrix</taxon>
    </lineage>
</organism>
<gene>
    <name evidence="2" type="ORF">BWR22_04005</name>
</gene>
<dbReference type="RefSeq" id="WP_076732140.1">
    <property type="nucleotide sequence ID" value="NZ_CP019352.1"/>
</dbReference>
<protein>
    <submittedName>
        <fullName evidence="2">Uncharacterized protein</fullName>
    </submittedName>
</protein>
<evidence type="ECO:0000256" key="1">
    <source>
        <dbReference type="SAM" id="SignalP"/>
    </source>
</evidence>
<feature type="signal peptide" evidence="1">
    <location>
        <begin position="1"/>
        <end position="18"/>
    </location>
</feature>
<sequence>MRKVVFIAINFIFFISNAQINQPNVGAVGESSLTLNPETYSHAMWQGPQINNNDHLAYAAVNSKGQWMYVNKEELVKGTPLVLENNRELTIYTKDKKVYKIENGNYNSNEDKLVTEYKKDSIYMFGDSNINYAKLDNILLKKMNNIETNKSRFHFLLSQGEKITFTKSYQGEILKGSVNVLTKLKETNDRYYIKEDYFYSKDNYNVQEIKLKKKQILDIMSDFKKEIVSYVKKNNLSYKEEKDVIKIMKYYNSL</sequence>
<feature type="chain" id="PRO_5042125692" evidence="1">
    <location>
        <begin position="19"/>
        <end position="254"/>
    </location>
</feature>
<keyword evidence="3" id="KW-1185">Reference proteome</keyword>
<evidence type="ECO:0000313" key="2">
    <source>
        <dbReference type="EMBL" id="APX99511.1"/>
    </source>
</evidence>